<feature type="compositionally biased region" description="Low complexity" evidence="1">
    <location>
        <begin position="468"/>
        <end position="493"/>
    </location>
</feature>
<evidence type="ECO:0000313" key="3">
    <source>
        <dbReference type="EMBL" id="CAN97458.1"/>
    </source>
</evidence>
<dbReference type="KEGG" id="scl:sce7289"/>
<feature type="compositionally biased region" description="Low complexity" evidence="1">
    <location>
        <begin position="289"/>
        <end position="313"/>
    </location>
</feature>
<organism evidence="3 4">
    <name type="scientific">Sorangium cellulosum (strain So ce56)</name>
    <name type="common">Polyangium cellulosum (strain So ce56)</name>
    <dbReference type="NCBI Taxonomy" id="448385"/>
    <lineage>
        <taxon>Bacteria</taxon>
        <taxon>Pseudomonadati</taxon>
        <taxon>Myxococcota</taxon>
        <taxon>Polyangia</taxon>
        <taxon>Polyangiales</taxon>
        <taxon>Polyangiaceae</taxon>
        <taxon>Sorangium</taxon>
    </lineage>
</organism>
<feature type="compositionally biased region" description="Pro residues" evidence="1">
    <location>
        <begin position="425"/>
        <end position="434"/>
    </location>
</feature>
<feature type="domain" description="GYF" evidence="2">
    <location>
        <begin position="57"/>
        <end position="93"/>
    </location>
</feature>
<dbReference type="InterPro" id="IPR025640">
    <property type="entry name" value="GYF_2"/>
</dbReference>
<keyword evidence="4" id="KW-1185">Reference proteome</keyword>
<proteinExistence type="predicted"/>
<dbReference type="AlphaFoldDB" id="A9ET91"/>
<gene>
    <name evidence="3" type="ordered locus">sce7289</name>
</gene>
<evidence type="ECO:0000259" key="2">
    <source>
        <dbReference type="Pfam" id="PF14237"/>
    </source>
</evidence>
<feature type="compositionally biased region" description="Low complexity" evidence="1">
    <location>
        <begin position="347"/>
        <end position="375"/>
    </location>
</feature>
<feature type="compositionally biased region" description="Low complexity" evidence="1">
    <location>
        <begin position="108"/>
        <end position="118"/>
    </location>
</feature>
<reference evidence="3 4" key="1">
    <citation type="journal article" date="2007" name="Nat. Biotechnol.">
        <title>Complete genome sequence of the myxobacterium Sorangium cellulosum.</title>
        <authorList>
            <person name="Schneiker S."/>
            <person name="Perlova O."/>
            <person name="Kaiser O."/>
            <person name="Gerth K."/>
            <person name="Alici A."/>
            <person name="Altmeyer M.O."/>
            <person name="Bartels D."/>
            <person name="Bekel T."/>
            <person name="Beyer S."/>
            <person name="Bode E."/>
            <person name="Bode H.B."/>
            <person name="Bolten C.J."/>
            <person name="Choudhuri J.V."/>
            <person name="Doss S."/>
            <person name="Elnakady Y.A."/>
            <person name="Frank B."/>
            <person name="Gaigalat L."/>
            <person name="Goesmann A."/>
            <person name="Groeger C."/>
            <person name="Gross F."/>
            <person name="Jelsbak L."/>
            <person name="Jelsbak L."/>
            <person name="Kalinowski J."/>
            <person name="Kegler C."/>
            <person name="Knauber T."/>
            <person name="Konietzny S."/>
            <person name="Kopp M."/>
            <person name="Krause L."/>
            <person name="Krug D."/>
            <person name="Linke B."/>
            <person name="Mahmud T."/>
            <person name="Martinez-Arias R."/>
            <person name="McHardy A.C."/>
            <person name="Merai M."/>
            <person name="Meyer F."/>
            <person name="Mormann S."/>
            <person name="Munoz-Dorado J."/>
            <person name="Perez J."/>
            <person name="Pradella S."/>
            <person name="Rachid S."/>
            <person name="Raddatz G."/>
            <person name="Rosenau F."/>
            <person name="Rueckert C."/>
            <person name="Sasse F."/>
            <person name="Scharfe M."/>
            <person name="Schuster S.C."/>
            <person name="Suen G."/>
            <person name="Treuner-Lange A."/>
            <person name="Velicer G.J."/>
            <person name="Vorholter F.-J."/>
            <person name="Weissman K.J."/>
            <person name="Welch R.D."/>
            <person name="Wenzel S.C."/>
            <person name="Whitworth D.E."/>
            <person name="Wilhelm S."/>
            <person name="Wittmann C."/>
            <person name="Bloecker H."/>
            <person name="Puehler A."/>
            <person name="Mueller R."/>
        </authorList>
    </citation>
    <scope>NUCLEOTIDE SEQUENCE [LARGE SCALE GENOMIC DNA]</scope>
    <source>
        <strain evidence="4">So ce56</strain>
    </source>
</reference>
<feature type="region of interest" description="Disordered" evidence="1">
    <location>
        <begin position="100"/>
        <end position="122"/>
    </location>
</feature>
<feature type="compositionally biased region" description="Low complexity" evidence="1">
    <location>
        <begin position="617"/>
        <end position="626"/>
    </location>
</feature>
<name>A9ET91_SORC5</name>
<feature type="compositionally biased region" description="Low complexity" evidence="1">
    <location>
        <begin position="266"/>
        <end position="280"/>
    </location>
</feature>
<evidence type="ECO:0000256" key="1">
    <source>
        <dbReference type="SAM" id="MobiDB-lite"/>
    </source>
</evidence>
<dbReference type="EMBL" id="AM746676">
    <property type="protein sequence ID" value="CAN97458.1"/>
    <property type="molecule type" value="Genomic_DNA"/>
</dbReference>
<feature type="region of interest" description="Disordered" evidence="1">
    <location>
        <begin position="224"/>
        <end position="626"/>
    </location>
</feature>
<dbReference type="Pfam" id="PF14237">
    <property type="entry name" value="GYF_2"/>
    <property type="match status" value="1"/>
</dbReference>
<evidence type="ECO:0000313" key="4">
    <source>
        <dbReference type="Proteomes" id="UP000002139"/>
    </source>
</evidence>
<protein>
    <recommendedName>
        <fullName evidence="2">GYF domain-containing protein</fullName>
    </recommendedName>
</protein>
<sequence>MRLRGRTKEDLFANDARYDRDRRGSRPEIPALYQLAEGPPLSAWRWTDERGVQRSLSTAELRSALAAGIIPGSTLVWRKGMDAWAPASRQPELADAAQLRRKPEARTAAPEGPAAGVEEAAREDGAALEIELIEDLGPAPARSGQSTGPAPAGRSSNGRRPAVPNASRATARPQPPPLPPRKRESMRTLTGVEAPADAPASGQNAPIVVPAAGGTFDAGVARAITQLPRYDGPSPGDQGTTEIPRAPKLPSGAEEPEETSAGQRPAADTGSAAGGASATTDGDEPAPPRRAAGAAAPSSPGTAPRAAGGTTSRAEARPPRPPPLPVGRDAAPAGAAPQNDGRGGATTGADQGAGTPLAATPPASSSPGRATRRPAFTGKRSVPPPPVPVRFPAVAAKRPVGPRAPDASDRTAAGAKALVRLGALPAPPPRPPADAPRATPLMAAPPAPSAPLAAPTLPLAAPAPPAEAAPVTGAAPTATASPGSRPASPATSTDGPSPRSAEDTPAADGRDPAASRDRSDAPEPSTTVMRRESPELPTPPVPSETKRSPLAAEAPMGRREYATIPSVGVGSSASQGHPAMRSWPGLPNAQRGATAADALQAPGQRSDRGSVPGSGNGPPALNPRALAARRGDGKGLSAAVTVPVSSLVGLCGAALLMSVVAFFAGRRSVTTARQSPVGTARTTLGAAQDAARSAIPVPPKPCWVARQPQPWAPLVAKSIPFEVTATKGGKLVVGYAKSPMEAVGLEIDPATGERRERFSNREAADIVSISPVEERFTVLTAAQQAIRSPVSVPGPRSFVVGLADGALVAADSPDAAPSPLWPVQGDEPLEAPRALAAGAGGYAVAFRREKAVWAGWLDAERKPVGELTRVTGSGGSIGKPSLGWNERALAVVFADRPTDGRWEIRAGQAAPGSIPGSTQVITLPSGGPGGDAFAPDIAGLGDGRWLLVWTEGPPGSRAMRAQTLAANFSPIGDPIALSPPAGNFGQGVLGVSRSGYVGVVFLSKPAASYELWGVILQCG</sequence>
<feature type="compositionally biased region" description="Basic and acidic residues" evidence="1">
    <location>
        <begin position="508"/>
        <end position="521"/>
    </location>
</feature>
<dbReference type="HOGENOM" id="CLU_296281_0_0_7"/>
<feature type="compositionally biased region" description="Low complexity" evidence="1">
    <location>
        <begin position="390"/>
        <end position="399"/>
    </location>
</feature>
<feature type="compositionally biased region" description="Low complexity" evidence="1">
    <location>
        <begin position="450"/>
        <end position="460"/>
    </location>
</feature>
<dbReference type="STRING" id="448385.sce7289"/>
<dbReference type="Proteomes" id="UP000002139">
    <property type="component" value="Chromosome"/>
</dbReference>
<feature type="compositionally biased region" description="Polar residues" evidence="1">
    <location>
        <begin position="143"/>
        <end position="158"/>
    </location>
</feature>
<accession>A9ET91</accession>
<feature type="region of interest" description="Disordered" evidence="1">
    <location>
        <begin position="138"/>
        <end position="211"/>
    </location>
</feature>